<dbReference type="OrthoDB" id="424402at2759"/>
<comment type="caution">
    <text evidence="2">The sequence shown here is derived from an EMBL/GenBank/DDBJ whole genome shotgun (WGS) entry which is preliminary data.</text>
</comment>
<protein>
    <recommendedName>
        <fullName evidence="4">DNA/RNA-binding protein Alba-like domain-containing protein</fullName>
    </recommendedName>
</protein>
<name>A0A9P4GNL3_9PLEO</name>
<evidence type="ECO:0008006" key="4">
    <source>
        <dbReference type="Google" id="ProtNLM"/>
    </source>
</evidence>
<dbReference type="Proteomes" id="UP000800039">
    <property type="component" value="Unassembled WGS sequence"/>
</dbReference>
<gene>
    <name evidence="2" type="ORF">K460DRAFT_372207</name>
</gene>
<feature type="compositionally biased region" description="Low complexity" evidence="1">
    <location>
        <begin position="12"/>
        <end position="27"/>
    </location>
</feature>
<keyword evidence="3" id="KW-1185">Reference proteome</keyword>
<dbReference type="GeneID" id="63851741"/>
<accession>A0A9P4GNL3</accession>
<dbReference type="RefSeq" id="XP_040792346.1">
    <property type="nucleotide sequence ID" value="XM_040934490.1"/>
</dbReference>
<proteinExistence type="predicted"/>
<sequence length="294" mass="32541">MAKPKRMSDMFASSSTRDADTTMATATPPYSSEGPTLPVIGPTTEPSGKAKESKAGTKRIAQSHTSNTDTKKQPQPQPTINPALYKPWSLLPPSLLKLVESQAHLRSTQNVIPVVFTRNQNVKSGINRLKTYLGAYRDPASIIEMPDSLKQEDLVIAVSAQGQGTTKLVSIVDMVRRIVAPSGKEDINTGGKVETWWMYTALASVETERRTNTGDKEVQEIAREAGETQESLEEEEAFEPMVIDGQEREKGVETVHKRKEPVLTVWLTRKKIAAFKQAFGEQSFTVKILQQEED</sequence>
<evidence type="ECO:0000256" key="1">
    <source>
        <dbReference type="SAM" id="MobiDB-lite"/>
    </source>
</evidence>
<evidence type="ECO:0000313" key="2">
    <source>
        <dbReference type="EMBL" id="KAF1849783.1"/>
    </source>
</evidence>
<dbReference type="AlphaFoldDB" id="A0A9P4GNL3"/>
<evidence type="ECO:0000313" key="3">
    <source>
        <dbReference type="Proteomes" id="UP000800039"/>
    </source>
</evidence>
<reference evidence="2" key="1">
    <citation type="submission" date="2020-01" db="EMBL/GenBank/DDBJ databases">
        <authorList>
            <consortium name="DOE Joint Genome Institute"/>
            <person name="Haridas S."/>
            <person name="Albert R."/>
            <person name="Binder M."/>
            <person name="Bloem J."/>
            <person name="Labutti K."/>
            <person name="Salamov A."/>
            <person name="Andreopoulos B."/>
            <person name="Baker S.E."/>
            <person name="Barry K."/>
            <person name="Bills G."/>
            <person name="Bluhm B.H."/>
            <person name="Cannon C."/>
            <person name="Castanera R."/>
            <person name="Culley D.E."/>
            <person name="Daum C."/>
            <person name="Ezra D."/>
            <person name="Gonzalez J.B."/>
            <person name="Henrissat B."/>
            <person name="Kuo A."/>
            <person name="Liang C."/>
            <person name="Lipzen A."/>
            <person name="Lutzoni F."/>
            <person name="Magnuson J."/>
            <person name="Mondo S."/>
            <person name="Nolan M."/>
            <person name="Ohm R."/>
            <person name="Pangilinan J."/>
            <person name="Park H.-J."/>
            <person name="Ramirez L."/>
            <person name="Alfaro M."/>
            <person name="Sun H."/>
            <person name="Tritt A."/>
            <person name="Yoshinaga Y."/>
            <person name="Zwiers L.-H."/>
            <person name="Turgeon B.G."/>
            <person name="Goodwin S.B."/>
            <person name="Spatafora J.W."/>
            <person name="Crous P.W."/>
            <person name="Grigoriev I.V."/>
        </authorList>
    </citation>
    <scope>NUCLEOTIDE SEQUENCE</scope>
    <source>
        <strain evidence="2">CBS 394.84</strain>
    </source>
</reference>
<organism evidence="2 3">
    <name type="scientific">Cucurbitaria berberidis CBS 394.84</name>
    <dbReference type="NCBI Taxonomy" id="1168544"/>
    <lineage>
        <taxon>Eukaryota</taxon>
        <taxon>Fungi</taxon>
        <taxon>Dikarya</taxon>
        <taxon>Ascomycota</taxon>
        <taxon>Pezizomycotina</taxon>
        <taxon>Dothideomycetes</taxon>
        <taxon>Pleosporomycetidae</taxon>
        <taxon>Pleosporales</taxon>
        <taxon>Pleosporineae</taxon>
        <taxon>Cucurbitariaceae</taxon>
        <taxon>Cucurbitaria</taxon>
    </lineage>
</organism>
<dbReference type="EMBL" id="ML976614">
    <property type="protein sequence ID" value="KAF1849783.1"/>
    <property type="molecule type" value="Genomic_DNA"/>
</dbReference>
<feature type="region of interest" description="Disordered" evidence="1">
    <location>
        <begin position="1"/>
        <end position="83"/>
    </location>
</feature>